<dbReference type="GO" id="GO:0003700">
    <property type="term" value="F:DNA-binding transcription factor activity"/>
    <property type="evidence" value="ECO:0007669"/>
    <property type="project" value="InterPro"/>
</dbReference>
<dbReference type="Pfam" id="PF12802">
    <property type="entry name" value="MarR_2"/>
    <property type="match status" value="1"/>
</dbReference>
<dbReference type="InterPro" id="IPR036388">
    <property type="entry name" value="WH-like_DNA-bd_sf"/>
</dbReference>
<dbReference type="InterPro" id="IPR036390">
    <property type="entry name" value="WH_DNA-bd_sf"/>
</dbReference>
<dbReference type="RefSeq" id="WP_179776502.1">
    <property type="nucleotide sequence ID" value="NZ_JACCFK010000002.1"/>
</dbReference>
<dbReference type="SUPFAM" id="SSF46785">
    <property type="entry name" value="Winged helix' DNA-binding domain"/>
    <property type="match status" value="1"/>
</dbReference>
<dbReference type="InterPro" id="IPR000835">
    <property type="entry name" value="HTH_MarR-typ"/>
</dbReference>
<comment type="caution">
    <text evidence="2">The sequence shown here is derived from an EMBL/GenBank/DDBJ whole genome shotgun (WGS) entry which is preliminary data.</text>
</comment>
<evidence type="ECO:0000259" key="1">
    <source>
        <dbReference type="PROSITE" id="PS50995"/>
    </source>
</evidence>
<dbReference type="SMART" id="SM00347">
    <property type="entry name" value="HTH_MARR"/>
    <property type="match status" value="1"/>
</dbReference>
<feature type="domain" description="HTH marR-type" evidence="1">
    <location>
        <begin position="1"/>
        <end position="132"/>
    </location>
</feature>
<keyword evidence="2" id="KW-0238">DNA-binding</keyword>
<protein>
    <submittedName>
        <fullName evidence="2">DNA-binding MarR family transcriptional regulator</fullName>
    </submittedName>
</protein>
<dbReference type="InterPro" id="IPR039422">
    <property type="entry name" value="MarR/SlyA-like"/>
</dbReference>
<gene>
    <name evidence="2" type="ORF">HNR02_005618</name>
</gene>
<sequence>MGRFHTLLDREVVTAVGKLGLSRSEFDVLTALLATAEGEARPGDLSTGLLLTTGGTSNILRRLERERLVERAGDSSDRRSYRIRLTPAGAARAGEALSLVDARLTRLLASMDIDAIRSGTEILHELLTQLGEDGPVHQF</sequence>
<keyword evidence="3" id="KW-1185">Reference proteome</keyword>
<dbReference type="AlphaFoldDB" id="A0A853BA49"/>
<dbReference type="Gene3D" id="1.10.10.10">
    <property type="entry name" value="Winged helix-like DNA-binding domain superfamily/Winged helix DNA-binding domain"/>
    <property type="match status" value="1"/>
</dbReference>
<dbReference type="PROSITE" id="PS50995">
    <property type="entry name" value="HTH_MARR_2"/>
    <property type="match status" value="1"/>
</dbReference>
<dbReference type="Proteomes" id="UP000549616">
    <property type="component" value="Unassembled WGS sequence"/>
</dbReference>
<reference evidence="2 3" key="1">
    <citation type="submission" date="2020-07" db="EMBL/GenBank/DDBJ databases">
        <title>Sequencing the genomes of 1000 actinobacteria strains.</title>
        <authorList>
            <person name="Klenk H.-P."/>
        </authorList>
    </citation>
    <scope>NUCLEOTIDE SEQUENCE [LARGE SCALE GENOMIC DNA]</scope>
    <source>
        <strain evidence="2 3">DSM 104006</strain>
    </source>
</reference>
<proteinExistence type="predicted"/>
<dbReference type="GO" id="GO:0006950">
    <property type="term" value="P:response to stress"/>
    <property type="evidence" value="ECO:0007669"/>
    <property type="project" value="TreeGrafter"/>
</dbReference>
<evidence type="ECO:0000313" key="3">
    <source>
        <dbReference type="Proteomes" id="UP000549616"/>
    </source>
</evidence>
<name>A0A853BA49_9PSEU</name>
<dbReference type="GO" id="GO:0003677">
    <property type="term" value="F:DNA binding"/>
    <property type="evidence" value="ECO:0007669"/>
    <property type="project" value="UniProtKB-KW"/>
</dbReference>
<accession>A0A853BA49</accession>
<evidence type="ECO:0000313" key="2">
    <source>
        <dbReference type="EMBL" id="NYI92243.1"/>
    </source>
</evidence>
<dbReference type="EMBL" id="JACCFK010000002">
    <property type="protein sequence ID" value="NYI92243.1"/>
    <property type="molecule type" value="Genomic_DNA"/>
</dbReference>
<dbReference type="PANTHER" id="PTHR33164:SF104">
    <property type="entry name" value="TRANSCRIPTIONAL REGULATORY PROTEIN"/>
    <property type="match status" value="1"/>
</dbReference>
<dbReference type="PANTHER" id="PTHR33164">
    <property type="entry name" value="TRANSCRIPTIONAL REGULATOR, MARR FAMILY"/>
    <property type="match status" value="1"/>
</dbReference>
<organism evidence="2 3">
    <name type="scientific">Amycolatopsis endophytica</name>
    <dbReference type="NCBI Taxonomy" id="860233"/>
    <lineage>
        <taxon>Bacteria</taxon>
        <taxon>Bacillati</taxon>
        <taxon>Actinomycetota</taxon>
        <taxon>Actinomycetes</taxon>
        <taxon>Pseudonocardiales</taxon>
        <taxon>Pseudonocardiaceae</taxon>
        <taxon>Amycolatopsis</taxon>
    </lineage>
</organism>